<dbReference type="CDD" id="cd06433">
    <property type="entry name" value="GT_2_WfgS_like"/>
    <property type="match status" value="1"/>
</dbReference>
<reference evidence="3" key="1">
    <citation type="journal article" date="2019" name="Int. J. Syst. Evol. Microbiol.">
        <title>The Global Catalogue of Microorganisms (GCM) 10K type strain sequencing project: providing services to taxonomists for standard genome sequencing and annotation.</title>
        <authorList>
            <consortium name="The Broad Institute Genomics Platform"/>
            <consortium name="The Broad Institute Genome Sequencing Center for Infectious Disease"/>
            <person name="Wu L."/>
            <person name="Ma J."/>
        </authorList>
    </citation>
    <scope>NUCLEOTIDE SEQUENCE [LARGE SCALE GENOMIC DNA]</scope>
    <source>
        <strain evidence="3">JCM 17337</strain>
    </source>
</reference>
<dbReference type="Pfam" id="PF00535">
    <property type="entry name" value="Glycos_transf_2"/>
    <property type="match status" value="1"/>
</dbReference>
<dbReference type="RefSeq" id="WP_345146394.1">
    <property type="nucleotide sequence ID" value="NZ_BAABDU010000007.1"/>
</dbReference>
<keyword evidence="3" id="KW-1185">Reference proteome</keyword>
<sequence>MTNTNNIVTPLVAIITVSFNAAATIEQTILSVLNQDFVDYEYIIVDGGSTDDTVDIIKKYEPLFNEKGSVLKWISEADKGIFDAINKGMSIAEADYLLIIGADDILSTKDVLNRFDQFDKIKDAVIYGDVFALGDKRLYDGSFSKIKLTLRNISHQAIFYPKSVYKKNLYIIDYKLASDYEYNIRIWGQRVIFQRIDLVIVDFNQTGVGTLNEDKLFLDHKTSIIYKNLGFQSWLIAMLQKIKIMVLGKKIVFNFFR</sequence>
<feature type="domain" description="Glycosyltransferase 2-like" evidence="1">
    <location>
        <begin position="14"/>
        <end position="142"/>
    </location>
</feature>
<dbReference type="EMBL" id="BAABDU010000007">
    <property type="protein sequence ID" value="GAA3779494.1"/>
    <property type="molecule type" value="Genomic_DNA"/>
</dbReference>
<gene>
    <name evidence="2" type="ORF">GCM10022423_39390</name>
</gene>
<evidence type="ECO:0000313" key="3">
    <source>
        <dbReference type="Proteomes" id="UP001500748"/>
    </source>
</evidence>
<dbReference type="SUPFAM" id="SSF53448">
    <property type="entry name" value="Nucleotide-diphospho-sugar transferases"/>
    <property type="match status" value="1"/>
</dbReference>
<dbReference type="InterPro" id="IPR001173">
    <property type="entry name" value="Glyco_trans_2-like"/>
</dbReference>
<accession>A0ABP7H1I5</accession>
<comment type="caution">
    <text evidence="2">The sequence shown here is derived from an EMBL/GenBank/DDBJ whole genome shotgun (WGS) entry which is preliminary data.</text>
</comment>
<name>A0ABP7H1I5_9FLAO</name>
<evidence type="ECO:0000259" key="1">
    <source>
        <dbReference type="Pfam" id="PF00535"/>
    </source>
</evidence>
<dbReference type="PANTHER" id="PTHR22916:SF67">
    <property type="entry name" value="COLANIC ACID BIOSYNTHESIS GLYCOSYL TRANSFERASE WCAE-RELATED"/>
    <property type="match status" value="1"/>
</dbReference>
<dbReference type="PANTHER" id="PTHR22916">
    <property type="entry name" value="GLYCOSYLTRANSFERASE"/>
    <property type="match status" value="1"/>
</dbReference>
<organism evidence="2 3">
    <name type="scientific">Flavobacterium ginsengiterrae</name>
    <dbReference type="NCBI Taxonomy" id="871695"/>
    <lineage>
        <taxon>Bacteria</taxon>
        <taxon>Pseudomonadati</taxon>
        <taxon>Bacteroidota</taxon>
        <taxon>Flavobacteriia</taxon>
        <taxon>Flavobacteriales</taxon>
        <taxon>Flavobacteriaceae</taxon>
        <taxon>Flavobacterium</taxon>
    </lineage>
</organism>
<evidence type="ECO:0000313" key="2">
    <source>
        <dbReference type="EMBL" id="GAA3779494.1"/>
    </source>
</evidence>
<dbReference type="Gene3D" id="3.90.550.10">
    <property type="entry name" value="Spore Coat Polysaccharide Biosynthesis Protein SpsA, Chain A"/>
    <property type="match status" value="1"/>
</dbReference>
<dbReference type="InterPro" id="IPR029044">
    <property type="entry name" value="Nucleotide-diphossugar_trans"/>
</dbReference>
<dbReference type="Proteomes" id="UP001500748">
    <property type="component" value="Unassembled WGS sequence"/>
</dbReference>
<protein>
    <submittedName>
        <fullName evidence="2">Glycosyltransferase family 2 protein</fullName>
    </submittedName>
</protein>
<proteinExistence type="predicted"/>